<feature type="transmembrane region" description="Helical" evidence="21">
    <location>
        <begin position="52"/>
        <end position="74"/>
    </location>
</feature>
<dbReference type="SUPFAM" id="SSF53187">
    <property type="entry name" value="Zn-dependent exopeptidases"/>
    <property type="match status" value="1"/>
</dbReference>
<keyword evidence="7" id="KW-0121">Carboxypeptidase</keyword>
<dbReference type="GO" id="GO:0005783">
    <property type="term" value="C:endoplasmic reticulum"/>
    <property type="evidence" value="ECO:0007669"/>
    <property type="project" value="UniProtKB-SubCell"/>
</dbReference>
<dbReference type="GeneID" id="8625305"/>
<dbReference type="PANTHER" id="PTHR12053">
    <property type="entry name" value="PROTEASE FAMILY M28 PLASMA GLUTAMATE CARBOXYPEPTIDASE-RELATED"/>
    <property type="match status" value="1"/>
</dbReference>
<protein>
    <recommendedName>
        <fullName evidence="5">Carboxypeptidase Q</fullName>
    </recommendedName>
    <alternativeName>
        <fullName evidence="20">Plasma glutamate carboxypeptidase</fullName>
    </alternativeName>
</protein>
<dbReference type="Gene3D" id="3.40.630.10">
    <property type="entry name" value="Zn peptidases"/>
    <property type="match status" value="1"/>
</dbReference>
<keyword evidence="21" id="KW-0812">Transmembrane</keyword>
<keyword evidence="17" id="KW-0325">Glycoprotein</keyword>
<dbReference type="KEGG" id="ddi:DDB_G0285823"/>
<comment type="subcellular location">
    <subcellularLocation>
        <location evidence="1">Endoplasmic reticulum</location>
    </subcellularLocation>
    <subcellularLocation>
        <location evidence="3">Golgi apparatus</location>
    </subcellularLocation>
    <subcellularLocation>
        <location evidence="2">Lysosome</location>
    </subcellularLocation>
    <subcellularLocation>
        <location evidence="4">Secreted</location>
    </subcellularLocation>
</comment>
<evidence type="ECO:0000256" key="17">
    <source>
        <dbReference type="ARBA" id="ARBA00023180"/>
    </source>
</evidence>
<dbReference type="eggNOG" id="KOG2195">
    <property type="taxonomic scope" value="Eukaryota"/>
</dbReference>
<dbReference type="dictyBase" id="DDB_G0285823"/>
<evidence type="ECO:0000256" key="7">
    <source>
        <dbReference type="ARBA" id="ARBA00022645"/>
    </source>
</evidence>
<dbReference type="STRING" id="44689.Q54MN6"/>
<dbReference type="Pfam" id="PF04389">
    <property type="entry name" value="Peptidase_M28"/>
    <property type="match status" value="1"/>
</dbReference>
<dbReference type="InParanoid" id="Q54MN6"/>
<evidence type="ECO:0000256" key="16">
    <source>
        <dbReference type="ARBA" id="ARBA00023145"/>
    </source>
</evidence>
<evidence type="ECO:0000256" key="11">
    <source>
        <dbReference type="ARBA" id="ARBA00022801"/>
    </source>
</evidence>
<keyword evidence="6" id="KW-0964">Secreted</keyword>
<keyword evidence="21" id="KW-0472">Membrane</keyword>
<dbReference type="EMBL" id="AAFI02000080">
    <property type="protein sequence ID" value="EAL64533.1"/>
    <property type="molecule type" value="Genomic_DNA"/>
</dbReference>
<dbReference type="RefSeq" id="XP_638041.1">
    <property type="nucleotide sequence ID" value="XM_632949.1"/>
</dbReference>
<dbReference type="GO" id="GO:0004180">
    <property type="term" value="F:carboxypeptidase activity"/>
    <property type="evidence" value="ECO:0007669"/>
    <property type="project" value="UniProtKB-KW"/>
</dbReference>
<dbReference type="PANTHER" id="PTHR12053:SF3">
    <property type="entry name" value="CARBOXYPEPTIDASE Q"/>
    <property type="match status" value="1"/>
</dbReference>
<dbReference type="FunCoup" id="Q54MN6">
    <property type="interactions" value="5"/>
</dbReference>
<keyword evidence="8" id="KW-0645">Protease</keyword>
<evidence type="ECO:0000256" key="4">
    <source>
        <dbReference type="ARBA" id="ARBA00004613"/>
    </source>
</evidence>
<dbReference type="OMA" id="IVFYNRP"/>
<evidence type="ECO:0000313" key="23">
    <source>
        <dbReference type="EMBL" id="EAL64533.1"/>
    </source>
</evidence>
<comment type="subunit">
    <text evidence="19">Homodimer. The monomeric form is inactive while the homodimer is active.</text>
</comment>
<evidence type="ECO:0000259" key="22">
    <source>
        <dbReference type="Pfam" id="PF04389"/>
    </source>
</evidence>
<dbReference type="PaxDb" id="44689-DDB0304378"/>
<dbReference type="GO" id="GO:0005764">
    <property type="term" value="C:lysosome"/>
    <property type="evidence" value="ECO:0007669"/>
    <property type="project" value="UniProtKB-SubCell"/>
</dbReference>
<evidence type="ECO:0000256" key="8">
    <source>
        <dbReference type="ARBA" id="ARBA00022670"/>
    </source>
</evidence>
<dbReference type="AlphaFoldDB" id="Q54MN6"/>
<evidence type="ECO:0000256" key="6">
    <source>
        <dbReference type="ARBA" id="ARBA00022525"/>
    </source>
</evidence>
<evidence type="ECO:0000256" key="3">
    <source>
        <dbReference type="ARBA" id="ARBA00004555"/>
    </source>
</evidence>
<keyword evidence="13" id="KW-0862">Zinc</keyword>
<keyword evidence="24" id="KW-1185">Reference proteome</keyword>
<dbReference type="VEuPathDB" id="AmoebaDB:DDB_G0285823"/>
<keyword evidence="12" id="KW-0256">Endoplasmic reticulum</keyword>
<dbReference type="InterPro" id="IPR007484">
    <property type="entry name" value="Peptidase_M28"/>
</dbReference>
<dbReference type="SMR" id="Q54MN6"/>
<dbReference type="Gene3D" id="3.50.30.30">
    <property type="match status" value="1"/>
</dbReference>
<keyword evidence="21" id="KW-1133">Transmembrane helix</keyword>
<reference evidence="23 24" key="1">
    <citation type="journal article" date="2005" name="Nature">
        <title>The genome of the social amoeba Dictyostelium discoideum.</title>
        <authorList>
            <consortium name="The Dictyostelium discoideum Sequencing Consortium"/>
            <person name="Eichinger L."/>
            <person name="Pachebat J.A."/>
            <person name="Glockner G."/>
            <person name="Rajandream M.A."/>
            <person name="Sucgang R."/>
            <person name="Berriman M."/>
            <person name="Song J."/>
            <person name="Olsen R."/>
            <person name="Szafranski K."/>
            <person name="Xu Q."/>
            <person name="Tunggal B."/>
            <person name="Kummerfeld S."/>
            <person name="Madera M."/>
            <person name="Konfortov B.A."/>
            <person name="Rivero F."/>
            <person name="Bankier A.T."/>
            <person name="Lehmann R."/>
            <person name="Hamlin N."/>
            <person name="Davies R."/>
            <person name="Gaudet P."/>
            <person name="Fey P."/>
            <person name="Pilcher K."/>
            <person name="Chen G."/>
            <person name="Saunders D."/>
            <person name="Sodergren E."/>
            <person name="Davis P."/>
            <person name="Kerhornou A."/>
            <person name="Nie X."/>
            <person name="Hall N."/>
            <person name="Anjard C."/>
            <person name="Hemphill L."/>
            <person name="Bason N."/>
            <person name="Farbrother P."/>
            <person name="Desany B."/>
            <person name="Just E."/>
            <person name="Morio T."/>
            <person name="Rost R."/>
            <person name="Churcher C."/>
            <person name="Cooper J."/>
            <person name="Haydock S."/>
            <person name="van Driessche N."/>
            <person name="Cronin A."/>
            <person name="Goodhead I."/>
            <person name="Muzny D."/>
            <person name="Mourier T."/>
            <person name="Pain A."/>
            <person name="Lu M."/>
            <person name="Harper D."/>
            <person name="Lindsay R."/>
            <person name="Hauser H."/>
            <person name="James K."/>
            <person name="Quiles M."/>
            <person name="Madan Babu M."/>
            <person name="Saito T."/>
            <person name="Buchrieser C."/>
            <person name="Wardroper A."/>
            <person name="Felder M."/>
            <person name="Thangavelu M."/>
            <person name="Johnson D."/>
            <person name="Knights A."/>
            <person name="Loulseged H."/>
            <person name="Mungall K."/>
            <person name="Oliver K."/>
            <person name="Price C."/>
            <person name="Quail M.A."/>
            <person name="Urushihara H."/>
            <person name="Hernandez J."/>
            <person name="Rabbinowitsch E."/>
            <person name="Steffen D."/>
            <person name="Sanders M."/>
            <person name="Ma J."/>
            <person name="Kohara Y."/>
            <person name="Sharp S."/>
            <person name="Simmonds M."/>
            <person name="Spiegler S."/>
            <person name="Tivey A."/>
            <person name="Sugano S."/>
            <person name="White B."/>
            <person name="Walker D."/>
            <person name="Woodward J."/>
            <person name="Winckler T."/>
            <person name="Tanaka Y."/>
            <person name="Shaulsky G."/>
            <person name="Schleicher M."/>
            <person name="Weinstock G."/>
            <person name="Rosenthal A."/>
            <person name="Cox E.C."/>
            <person name="Chisholm R.L."/>
            <person name="Gibbs R."/>
            <person name="Loomis W.F."/>
            <person name="Platzer M."/>
            <person name="Kay R.R."/>
            <person name="Williams J."/>
            <person name="Dear P.H."/>
            <person name="Noegel A.A."/>
            <person name="Barrell B."/>
            <person name="Kuspa A."/>
        </authorList>
    </citation>
    <scope>NUCLEOTIDE SEQUENCE [LARGE SCALE GENOMIC DNA]</scope>
    <source>
        <strain evidence="23 24">AX4</strain>
    </source>
</reference>
<sequence>MASQYTKLQSIEVEDNLLLPYQVSNPTQKKSQNKFASYFYRVKGYIIKKWKILLLLMFVLLLIAGVILIPVLVLRYKTSTISDQCDEYGKEIINNAVQKGTEAYSRLSTLVTLFPGRLSGSEQLENAIDWIQDMMLDDGFDLVKTDDVEVTHWVRGDESATILQPYHRKMNMLGLGGSIAGNVTAEVIVVSSFDELDTLQDQVKGKIVLFNAIFTNYSSTVQYRSGGASAAAKYGGVAALVRSITPYSLGTPHTGVMFYQDGIDKIPTAAITLEDADLIQNLAILNQTVIVNLYMEAQTMPTNAISRNVMAQINGSTYPDEVVVIGGHTDSWDVAQGAMDDGGGIVVAWEALRLIKSLGIIPKRTIRVVGWTNEENGAAGGAAYAQLYTNETFFSIESDIGVTQPLGFNVMASEQTITDLQLIADKVLSPIKTTSIVEGEVGTDNGFLVSNGKPGAQLITDESKYFWYHHTAGDAMDKMDPSQMNQCVAAMATMALCISNWVGQLN</sequence>
<evidence type="ECO:0000256" key="12">
    <source>
        <dbReference type="ARBA" id="ARBA00022824"/>
    </source>
</evidence>
<dbReference type="Proteomes" id="UP000002195">
    <property type="component" value="Unassembled WGS sequence"/>
</dbReference>
<evidence type="ECO:0000256" key="19">
    <source>
        <dbReference type="ARBA" id="ARBA00025833"/>
    </source>
</evidence>
<dbReference type="PhylomeDB" id="Q54MN6"/>
<evidence type="ECO:0000256" key="20">
    <source>
        <dbReference type="ARBA" id="ARBA00033328"/>
    </source>
</evidence>
<dbReference type="GO" id="GO:0046872">
    <property type="term" value="F:metal ion binding"/>
    <property type="evidence" value="ECO:0007669"/>
    <property type="project" value="UniProtKB-KW"/>
</dbReference>
<evidence type="ECO:0000256" key="21">
    <source>
        <dbReference type="SAM" id="Phobius"/>
    </source>
</evidence>
<keyword evidence="18" id="KW-0458">Lysosome</keyword>
<proteinExistence type="predicted"/>
<gene>
    <name evidence="23" type="ORF">DDB_G0285823</name>
</gene>
<evidence type="ECO:0000256" key="2">
    <source>
        <dbReference type="ARBA" id="ARBA00004371"/>
    </source>
</evidence>
<evidence type="ECO:0000256" key="10">
    <source>
        <dbReference type="ARBA" id="ARBA00022729"/>
    </source>
</evidence>
<keyword evidence="16" id="KW-0865">Zymogen</keyword>
<keyword evidence="11" id="KW-0378">Hydrolase</keyword>
<dbReference type="GO" id="GO:0070573">
    <property type="term" value="F:metallodipeptidase activity"/>
    <property type="evidence" value="ECO:0000318"/>
    <property type="project" value="GO_Central"/>
</dbReference>
<dbReference type="FunFam" id="3.50.30.30:FF:000009">
    <property type="entry name" value="Carboxypeptidase Q"/>
    <property type="match status" value="1"/>
</dbReference>
<organism evidence="23 24">
    <name type="scientific">Dictyostelium discoideum</name>
    <name type="common">Social amoeba</name>
    <dbReference type="NCBI Taxonomy" id="44689"/>
    <lineage>
        <taxon>Eukaryota</taxon>
        <taxon>Amoebozoa</taxon>
        <taxon>Evosea</taxon>
        <taxon>Eumycetozoa</taxon>
        <taxon>Dictyostelia</taxon>
        <taxon>Dictyosteliales</taxon>
        <taxon>Dictyosteliaceae</taxon>
        <taxon>Dictyostelium</taxon>
    </lineage>
</organism>
<dbReference type="CDD" id="cd03883">
    <property type="entry name" value="M28_Pgcp_like"/>
    <property type="match status" value="1"/>
</dbReference>
<name>Q54MN6_DICDI</name>
<evidence type="ECO:0000256" key="9">
    <source>
        <dbReference type="ARBA" id="ARBA00022723"/>
    </source>
</evidence>
<dbReference type="InterPro" id="IPR039866">
    <property type="entry name" value="CPQ"/>
</dbReference>
<accession>Q54MN6</accession>
<evidence type="ECO:0000313" key="24">
    <source>
        <dbReference type="Proteomes" id="UP000002195"/>
    </source>
</evidence>
<dbReference type="GO" id="GO:0006508">
    <property type="term" value="P:proteolysis"/>
    <property type="evidence" value="ECO:0000318"/>
    <property type="project" value="GO_Central"/>
</dbReference>
<dbReference type="GO" id="GO:0005794">
    <property type="term" value="C:Golgi apparatus"/>
    <property type="evidence" value="ECO:0007669"/>
    <property type="project" value="UniProtKB-SubCell"/>
</dbReference>
<dbReference type="HOGENOM" id="CLU_033697_1_1_1"/>
<keyword evidence="9" id="KW-0479">Metal-binding</keyword>
<evidence type="ECO:0000256" key="1">
    <source>
        <dbReference type="ARBA" id="ARBA00004240"/>
    </source>
</evidence>
<dbReference type="GO" id="GO:0043171">
    <property type="term" value="P:peptide catabolic process"/>
    <property type="evidence" value="ECO:0000318"/>
    <property type="project" value="GO_Central"/>
</dbReference>
<comment type="caution">
    <text evidence="23">The sequence shown here is derived from an EMBL/GenBank/DDBJ whole genome shotgun (WGS) entry which is preliminary data.</text>
</comment>
<evidence type="ECO:0000256" key="5">
    <source>
        <dbReference type="ARBA" id="ARBA00014116"/>
    </source>
</evidence>
<feature type="domain" description="Peptidase M28" evidence="22">
    <location>
        <begin position="308"/>
        <end position="493"/>
    </location>
</feature>
<evidence type="ECO:0000256" key="18">
    <source>
        <dbReference type="ARBA" id="ARBA00023228"/>
    </source>
</evidence>
<evidence type="ECO:0000256" key="14">
    <source>
        <dbReference type="ARBA" id="ARBA00023034"/>
    </source>
</evidence>
<keyword evidence="14" id="KW-0333">Golgi apparatus</keyword>
<evidence type="ECO:0000256" key="13">
    <source>
        <dbReference type="ARBA" id="ARBA00022833"/>
    </source>
</evidence>
<keyword evidence="10" id="KW-0732">Signal</keyword>
<keyword evidence="15" id="KW-0482">Metalloprotease</keyword>
<dbReference type="GO" id="GO:0005615">
    <property type="term" value="C:extracellular space"/>
    <property type="evidence" value="ECO:0000318"/>
    <property type="project" value="GO_Central"/>
</dbReference>
<evidence type="ECO:0000256" key="15">
    <source>
        <dbReference type="ARBA" id="ARBA00023049"/>
    </source>
</evidence>